<dbReference type="SMART" id="SM00034">
    <property type="entry name" value="CLECT"/>
    <property type="match status" value="1"/>
</dbReference>
<evidence type="ECO:0000313" key="4">
    <source>
        <dbReference type="Proteomes" id="UP000472262"/>
    </source>
</evidence>
<evidence type="ECO:0000259" key="2">
    <source>
        <dbReference type="PROSITE" id="PS50041"/>
    </source>
</evidence>
<dbReference type="CDD" id="cd03602">
    <property type="entry name" value="CLECT_1"/>
    <property type="match status" value="1"/>
</dbReference>
<accession>A0A672KIF9</accession>
<feature type="domain" description="C-type lectin" evidence="2">
    <location>
        <begin position="66"/>
        <end position="171"/>
    </location>
</feature>
<dbReference type="InterPro" id="IPR016187">
    <property type="entry name" value="CTDL_fold"/>
</dbReference>
<dbReference type="InterPro" id="IPR018378">
    <property type="entry name" value="C-type_lectin_CS"/>
</dbReference>
<keyword evidence="1" id="KW-1015">Disulfide bond</keyword>
<sequence>RHNITFPRVNMTFPQINILCPRHIITFPQVNYVVRTLYFILLLIALKQSLSFTALCSVSECVQRQYHFINENKTWTEAQRYCREKYTDLATVDNMNDMNELKKSVNDGGFQFVWIGLQKTGRNKWQWSSGETALYLNWATGQPDSSYCVIMTGNGRWHDFPCRVAQHFICNKSDTSPYLPFSHLLIKFL</sequence>
<proteinExistence type="predicted"/>
<dbReference type="PANTHER" id="PTHR45784">
    <property type="entry name" value="C-TYPE LECTIN DOMAIN FAMILY 20 MEMBER A-RELATED"/>
    <property type="match status" value="1"/>
</dbReference>
<protein>
    <recommendedName>
        <fullName evidence="2">C-type lectin domain-containing protein</fullName>
    </recommendedName>
</protein>
<evidence type="ECO:0000313" key="3">
    <source>
        <dbReference type="Ensembl" id="ENSSGRP00000009372.1"/>
    </source>
</evidence>
<dbReference type="InterPro" id="IPR001304">
    <property type="entry name" value="C-type_lectin-like"/>
</dbReference>
<reference evidence="3" key="2">
    <citation type="submission" date="2025-09" db="UniProtKB">
        <authorList>
            <consortium name="Ensembl"/>
        </authorList>
    </citation>
    <scope>IDENTIFICATION</scope>
</reference>
<dbReference type="Ensembl" id="ENSSGRT00000010210.1">
    <property type="protein sequence ID" value="ENSSGRP00000009372.1"/>
    <property type="gene ID" value="ENSSGRG00000006322.1"/>
</dbReference>
<evidence type="ECO:0000256" key="1">
    <source>
        <dbReference type="ARBA" id="ARBA00023157"/>
    </source>
</evidence>
<organism evidence="3 4">
    <name type="scientific">Sinocyclocheilus grahami</name>
    <name type="common">Dianchi golden-line fish</name>
    <name type="synonym">Barbus grahami</name>
    <dbReference type="NCBI Taxonomy" id="75366"/>
    <lineage>
        <taxon>Eukaryota</taxon>
        <taxon>Metazoa</taxon>
        <taxon>Chordata</taxon>
        <taxon>Craniata</taxon>
        <taxon>Vertebrata</taxon>
        <taxon>Euteleostomi</taxon>
        <taxon>Actinopterygii</taxon>
        <taxon>Neopterygii</taxon>
        <taxon>Teleostei</taxon>
        <taxon>Ostariophysi</taxon>
        <taxon>Cypriniformes</taxon>
        <taxon>Cyprinidae</taxon>
        <taxon>Cyprininae</taxon>
        <taxon>Sinocyclocheilus</taxon>
    </lineage>
</organism>
<dbReference type="PANTHER" id="PTHR45784:SF3">
    <property type="entry name" value="C-TYPE LECTIN DOMAIN FAMILY 4 MEMBER K-LIKE-RELATED"/>
    <property type="match status" value="1"/>
</dbReference>
<dbReference type="AlphaFoldDB" id="A0A672KIF9"/>
<keyword evidence="4" id="KW-1185">Reference proteome</keyword>
<dbReference type="OMA" id="NWSSINC"/>
<dbReference type="PROSITE" id="PS50041">
    <property type="entry name" value="C_TYPE_LECTIN_2"/>
    <property type="match status" value="1"/>
</dbReference>
<dbReference type="InterPro" id="IPR016186">
    <property type="entry name" value="C-type_lectin-like/link_sf"/>
</dbReference>
<dbReference type="InParanoid" id="A0A672KIF9"/>
<dbReference type="Proteomes" id="UP000472262">
    <property type="component" value="Unassembled WGS sequence"/>
</dbReference>
<reference evidence="3" key="1">
    <citation type="submission" date="2025-08" db="UniProtKB">
        <authorList>
            <consortium name="Ensembl"/>
        </authorList>
    </citation>
    <scope>IDENTIFICATION</scope>
</reference>
<dbReference type="PROSITE" id="PS00615">
    <property type="entry name" value="C_TYPE_LECTIN_1"/>
    <property type="match status" value="1"/>
</dbReference>
<dbReference type="Gene3D" id="3.10.100.10">
    <property type="entry name" value="Mannose-Binding Protein A, subunit A"/>
    <property type="match status" value="1"/>
</dbReference>
<name>A0A672KIF9_SINGR</name>
<dbReference type="SUPFAM" id="SSF56436">
    <property type="entry name" value="C-type lectin-like"/>
    <property type="match status" value="1"/>
</dbReference>
<dbReference type="Pfam" id="PF00059">
    <property type="entry name" value="Lectin_C"/>
    <property type="match status" value="1"/>
</dbReference>